<gene>
    <name evidence="2" type="ORF">PVAP13_3NG325700</name>
</gene>
<name>A0A8T0UHP3_PANVG</name>
<dbReference type="OrthoDB" id="696340at2759"/>
<reference evidence="2" key="1">
    <citation type="submission" date="2020-05" db="EMBL/GenBank/DDBJ databases">
        <title>WGS assembly of Panicum virgatum.</title>
        <authorList>
            <person name="Lovell J.T."/>
            <person name="Jenkins J."/>
            <person name="Shu S."/>
            <person name="Juenger T.E."/>
            <person name="Schmutz J."/>
        </authorList>
    </citation>
    <scope>NUCLEOTIDE SEQUENCE</scope>
    <source>
        <strain evidence="2">AP13</strain>
    </source>
</reference>
<accession>A0A8T0UHP3</accession>
<feature type="region of interest" description="Disordered" evidence="1">
    <location>
        <begin position="28"/>
        <end position="111"/>
    </location>
</feature>
<comment type="caution">
    <text evidence="2">The sequence shown here is derived from an EMBL/GenBank/DDBJ whole genome shotgun (WGS) entry which is preliminary data.</text>
</comment>
<evidence type="ECO:0000256" key="1">
    <source>
        <dbReference type="SAM" id="MobiDB-lite"/>
    </source>
</evidence>
<evidence type="ECO:0000313" key="2">
    <source>
        <dbReference type="EMBL" id="KAG2622050.1"/>
    </source>
</evidence>
<evidence type="ECO:0000313" key="3">
    <source>
        <dbReference type="Proteomes" id="UP000823388"/>
    </source>
</evidence>
<feature type="compositionally biased region" description="Polar residues" evidence="1">
    <location>
        <begin position="28"/>
        <end position="39"/>
    </location>
</feature>
<dbReference type="EMBL" id="CM029042">
    <property type="protein sequence ID" value="KAG2622050.1"/>
    <property type="molecule type" value="Genomic_DNA"/>
</dbReference>
<protein>
    <submittedName>
        <fullName evidence="2">Uncharacterized protein</fullName>
    </submittedName>
</protein>
<feature type="compositionally biased region" description="Basic and acidic residues" evidence="1">
    <location>
        <begin position="70"/>
        <end position="81"/>
    </location>
</feature>
<sequence>MALGFHPMKYFLPLDRNRPAWAARIRNLESTTGTPQLSQEPRRTAAKNGGDEPRRGVSNRRHLPGTEYLPSRDDRGAGERRRPARRPSTDAAAKGDEREGEGSTASTAKKSRKLDIEKVHVLGEINKSLQASLKSAEPLHVPKGTSPEEIFEALRGIPRLARADLLRAYSMLIRDDCRFRSLMALPKNMRKEWLLLEIESI</sequence>
<dbReference type="AlphaFoldDB" id="A0A8T0UHP3"/>
<dbReference type="Proteomes" id="UP000823388">
    <property type="component" value="Chromosome 3N"/>
</dbReference>
<proteinExistence type="predicted"/>
<organism evidence="2 3">
    <name type="scientific">Panicum virgatum</name>
    <name type="common">Blackwell switchgrass</name>
    <dbReference type="NCBI Taxonomy" id="38727"/>
    <lineage>
        <taxon>Eukaryota</taxon>
        <taxon>Viridiplantae</taxon>
        <taxon>Streptophyta</taxon>
        <taxon>Embryophyta</taxon>
        <taxon>Tracheophyta</taxon>
        <taxon>Spermatophyta</taxon>
        <taxon>Magnoliopsida</taxon>
        <taxon>Liliopsida</taxon>
        <taxon>Poales</taxon>
        <taxon>Poaceae</taxon>
        <taxon>PACMAD clade</taxon>
        <taxon>Panicoideae</taxon>
        <taxon>Panicodae</taxon>
        <taxon>Paniceae</taxon>
        <taxon>Panicinae</taxon>
        <taxon>Panicum</taxon>
        <taxon>Panicum sect. Hiantes</taxon>
    </lineage>
</organism>
<keyword evidence="3" id="KW-1185">Reference proteome</keyword>